<sequence length="764" mass="84142">MKTLSFFSLPLLLTCATALAKPLPPGRAAADSLCKLGASLLEAGKLAEAEGLFRSAAQKDPKYALPHVRLGACYLRRDSLDAALKAFDTALTKDRKSVEALNGLGLVYARQPRQALRAIDHFHQAVVIDKGYVEGWYNLAMTHLRMRNRDALSAFEDVLKADPRHPDAFFRIGTLHEEREDYAKAARAYEGQLAVHPKHEEARYRLGKTYRLLGENAKALEALSEVGGAFARGAVLEMAQVYRQQGQFGNAQAAFEGYIASLDEKERKLYRDLTRVLSGDALESYRALPADRREATLDRFWARRDPAPITDANERLVEHYRRVAHAREHFSEEASPWDARGDVYVRYGAPDHVSRFNDIRFEMDPGVVAVKERLMAQAGEHLAAILPRQEAEATGDRPSRPQVETVDPRGRPVFPVRPGVAWEYWVYARVAGGIEVVFTKDHTGKPYELASLPPEMIGLGSGARWLEMQPVRVVEQASARAPEAYRPDFAAGPLDFYAYAASFRGEAGKSRLEIYTGVPALSLAYAPVGRDSIATVERGVALYDTAGAEVHRHSDAVSLRRPAPGAEGSILPGVMAMDVPPGRYDMALQVRDPRSNRTQVYRRAVEVEAYGEAPLLLSDLEVGVAPPSGRAPEAFTKRGVSVVPMASRAFRKGQPIVVYYEIYNLTLPGGMSAYRVEYTVRSPERKGVGAKILSGMGKLLGVTKKESEVAIAYDLSGTKASEVGYLELNLDESETGPQELTATVTDAHTGRTATRVIQFSVDMR</sequence>
<dbReference type="Pfam" id="PF13174">
    <property type="entry name" value="TPR_6"/>
    <property type="match status" value="1"/>
</dbReference>
<feature type="repeat" description="TPR" evidence="1">
    <location>
        <begin position="30"/>
        <end position="63"/>
    </location>
</feature>
<name>A0A1F6CA39_HANXR</name>
<dbReference type="Pfam" id="PF20094">
    <property type="entry name" value="GWxTD_dom"/>
    <property type="match status" value="1"/>
</dbReference>
<dbReference type="InterPro" id="IPR030959">
    <property type="entry name" value="GWxTD_dom"/>
</dbReference>
<feature type="chain" id="PRO_5009523265" description="GWxTD domain-containing protein" evidence="3">
    <location>
        <begin position="21"/>
        <end position="764"/>
    </location>
</feature>
<dbReference type="SUPFAM" id="SSF48452">
    <property type="entry name" value="TPR-like"/>
    <property type="match status" value="1"/>
</dbReference>
<reference evidence="5 6" key="1">
    <citation type="journal article" date="2016" name="Nat. Commun.">
        <title>Thousands of microbial genomes shed light on interconnected biogeochemical processes in an aquifer system.</title>
        <authorList>
            <person name="Anantharaman K."/>
            <person name="Brown C.T."/>
            <person name="Hug L.A."/>
            <person name="Sharon I."/>
            <person name="Castelle C.J."/>
            <person name="Probst A.J."/>
            <person name="Thomas B.C."/>
            <person name="Singh A."/>
            <person name="Wilkins M.J."/>
            <person name="Karaoz U."/>
            <person name="Brodie E.L."/>
            <person name="Williams K.H."/>
            <person name="Hubbard S.S."/>
            <person name="Banfield J.F."/>
        </authorList>
    </citation>
    <scope>NUCLEOTIDE SEQUENCE [LARGE SCALE GENOMIC DNA]</scope>
    <source>
        <strain evidence="6">RIFCSPLOWO2_12_FULL_64_10</strain>
    </source>
</reference>
<keyword evidence="1" id="KW-0802">TPR repeat</keyword>
<dbReference type="NCBIfam" id="TIGR04514">
    <property type="entry name" value="GWxTD_dom"/>
    <property type="match status" value="1"/>
</dbReference>
<dbReference type="Gene3D" id="1.25.40.10">
    <property type="entry name" value="Tetratricopeptide repeat domain"/>
    <property type="match status" value="2"/>
</dbReference>
<dbReference type="Pfam" id="PF14559">
    <property type="entry name" value="TPR_19"/>
    <property type="match status" value="1"/>
</dbReference>
<feature type="signal peptide" evidence="3">
    <location>
        <begin position="1"/>
        <end position="20"/>
    </location>
</feature>
<proteinExistence type="predicted"/>
<dbReference type="GO" id="GO:0051301">
    <property type="term" value="P:cell division"/>
    <property type="evidence" value="ECO:0007669"/>
    <property type="project" value="TreeGrafter"/>
</dbReference>
<feature type="repeat" description="TPR" evidence="1">
    <location>
        <begin position="64"/>
        <end position="97"/>
    </location>
</feature>
<feature type="compositionally biased region" description="Basic and acidic residues" evidence="2">
    <location>
        <begin position="389"/>
        <end position="399"/>
    </location>
</feature>
<dbReference type="PANTHER" id="PTHR12558">
    <property type="entry name" value="CELL DIVISION CYCLE 16,23,27"/>
    <property type="match status" value="1"/>
</dbReference>
<comment type="caution">
    <text evidence="5">The sequence shown here is derived from an EMBL/GenBank/DDBJ whole genome shotgun (WGS) entry which is preliminary data.</text>
</comment>
<evidence type="ECO:0000313" key="5">
    <source>
        <dbReference type="EMBL" id="OGG45892.1"/>
    </source>
</evidence>
<dbReference type="PROSITE" id="PS50005">
    <property type="entry name" value="TPR"/>
    <property type="match status" value="3"/>
</dbReference>
<dbReference type="EMBL" id="MFKF01000360">
    <property type="protein sequence ID" value="OGG45892.1"/>
    <property type="molecule type" value="Genomic_DNA"/>
</dbReference>
<dbReference type="AlphaFoldDB" id="A0A1F6CA39"/>
<evidence type="ECO:0000256" key="3">
    <source>
        <dbReference type="SAM" id="SignalP"/>
    </source>
</evidence>
<dbReference type="Pfam" id="PF13432">
    <property type="entry name" value="TPR_16"/>
    <property type="match status" value="1"/>
</dbReference>
<evidence type="ECO:0000256" key="2">
    <source>
        <dbReference type="SAM" id="MobiDB-lite"/>
    </source>
</evidence>
<keyword evidence="3" id="KW-0732">Signal</keyword>
<evidence type="ECO:0000259" key="4">
    <source>
        <dbReference type="Pfam" id="PF20094"/>
    </source>
</evidence>
<feature type="repeat" description="TPR" evidence="1">
    <location>
        <begin position="166"/>
        <end position="199"/>
    </location>
</feature>
<feature type="domain" description="GWxTD" evidence="4">
    <location>
        <begin position="289"/>
        <end position="358"/>
    </location>
</feature>
<accession>A0A1F6CA39</accession>
<evidence type="ECO:0000256" key="1">
    <source>
        <dbReference type="PROSITE-ProRule" id="PRU00339"/>
    </source>
</evidence>
<gene>
    <name evidence="5" type="ORF">A3F84_17235</name>
</gene>
<dbReference type="SMART" id="SM00028">
    <property type="entry name" value="TPR"/>
    <property type="match status" value="6"/>
</dbReference>
<dbReference type="InterPro" id="IPR019734">
    <property type="entry name" value="TPR_rpt"/>
</dbReference>
<evidence type="ECO:0000313" key="6">
    <source>
        <dbReference type="Proteomes" id="UP000178606"/>
    </source>
</evidence>
<protein>
    <recommendedName>
        <fullName evidence="4">GWxTD domain-containing protein</fullName>
    </recommendedName>
</protein>
<dbReference type="Proteomes" id="UP000178606">
    <property type="component" value="Unassembled WGS sequence"/>
</dbReference>
<dbReference type="InterPro" id="IPR011990">
    <property type="entry name" value="TPR-like_helical_dom_sf"/>
</dbReference>
<organism evidence="5 6">
    <name type="scientific">Handelsmanbacteria sp. (strain RIFCSPLOWO2_12_FULL_64_10)</name>
    <dbReference type="NCBI Taxonomy" id="1817868"/>
    <lineage>
        <taxon>Bacteria</taxon>
        <taxon>Candidatus Handelsmaniibacteriota</taxon>
    </lineage>
</organism>
<feature type="region of interest" description="Disordered" evidence="2">
    <location>
        <begin position="387"/>
        <end position="408"/>
    </location>
</feature>
<dbReference type="PANTHER" id="PTHR12558:SF44">
    <property type="entry name" value="TETRATRICOPEPTIDE REPEAT-CONTAINING PROTEIN"/>
    <property type="match status" value="1"/>
</dbReference>